<evidence type="ECO:0000256" key="5">
    <source>
        <dbReference type="SAM" id="MobiDB-lite"/>
    </source>
</evidence>
<evidence type="ECO:0000313" key="8">
    <source>
        <dbReference type="Proteomes" id="UP000030653"/>
    </source>
</evidence>
<organism evidence="7 8">
    <name type="scientific">Dacryopinax primogenitus (strain DJM 731)</name>
    <name type="common">Brown rot fungus</name>
    <dbReference type="NCBI Taxonomy" id="1858805"/>
    <lineage>
        <taxon>Eukaryota</taxon>
        <taxon>Fungi</taxon>
        <taxon>Dikarya</taxon>
        <taxon>Basidiomycota</taxon>
        <taxon>Agaricomycotina</taxon>
        <taxon>Dacrymycetes</taxon>
        <taxon>Dacrymycetales</taxon>
        <taxon>Dacrymycetaceae</taxon>
        <taxon>Dacryopinax</taxon>
    </lineage>
</organism>
<dbReference type="GO" id="GO:0006886">
    <property type="term" value="P:intracellular protein transport"/>
    <property type="evidence" value="ECO:0007669"/>
    <property type="project" value="InterPro"/>
</dbReference>
<accession>M5GE95</accession>
<feature type="region of interest" description="Disordered" evidence="5">
    <location>
        <begin position="557"/>
        <end position="623"/>
    </location>
</feature>
<feature type="compositionally biased region" description="Polar residues" evidence="5">
    <location>
        <begin position="653"/>
        <end position="663"/>
    </location>
</feature>
<dbReference type="GO" id="GO:0030117">
    <property type="term" value="C:membrane coat"/>
    <property type="evidence" value="ECO:0007669"/>
    <property type="project" value="InterPro"/>
</dbReference>
<dbReference type="AlphaFoldDB" id="M5GE95"/>
<keyword evidence="8" id="KW-1185">Reference proteome</keyword>
<dbReference type="OMA" id="IGYLFCA"/>
<dbReference type="EMBL" id="JH795856">
    <property type="protein sequence ID" value="EJU05187.1"/>
    <property type="molecule type" value="Genomic_DNA"/>
</dbReference>
<name>M5GE95_DACPD</name>
<dbReference type="RefSeq" id="XP_040632081.1">
    <property type="nucleotide sequence ID" value="XM_040769619.1"/>
</dbReference>
<reference evidence="7 8" key="1">
    <citation type="journal article" date="2012" name="Science">
        <title>The Paleozoic origin of enzymatic lignin decomposition reconstructed from 31 fungal genomes.</title>
        <authorList>
            <person name="Floudas D."/>
            <person name="Binder M."/>
            <person name="Riley R."/>
            <person name="Barry K."/>
            <person name="Blanchette R.A."/>
            <person name="Henrissat B."/>
            <person name="Martinez A.T."/>
            <person name="Otillar R."/>
            <person name="Spatafora J.W."/>
            <person name="Yadav J.S."/>
            <person name="Aerts A."/>
            <person name="Benoit I."/>
            <person name="Boyd A."/>
            <person name="Carlson A."/>
            <person name="Copeland A."/>
            <person name="Coutinho P.M."/>
            <person name="de Vries R.P."/>
            <person name="Ferreira P."/>
            <person name="Findley K."/>
            <person name="Foster B."/>
            <person name="Gaskell J."/>
            <person name="Glotzer D."/>
            <person name="Gorecki P."/>
            <person name="Heitman J."/>
            <person name="Hesse C."/>
            <person name="Hori C."/>
            <person name="Igarashi K."/>
            <person name="Jurgens J.A."/>
            <person name="Kallen N."/>
            <person name="Kersten P."/>
            <person name="Kohler A."/>
            <person name="Kuees U."/>
            <person name="Kumar T.K.A."/>
            <person name="Kuo A."/>
            <person name="LaButti K."/>
            <person name="Larrondo L.F."/>
            <person name="Lindquist E."/>
            <person name="Ling A."/>
            <person name="Lombard V."/>
            <person name="Lucas S."/>
            <person name="Lundell T."/>
            <person name="Martin R."/>
            <person name="McLaughlin D.J."/>
            <person name="Morgenstern I."/>
            <person name="Morin E."/>
            <person name="Murat C."/>
            <person name="Nagy L.G."/>
            <person name="Nolan M."/>
            <person name="Ohm R.A."/>
            <person name="Patyshakuliyeva A."/>
            <person name="Rokas A."/>
            <person name="Ruiz-Duenas F.J."/>
            <person name="Sabat G."/>
            <person name="Salamov A."/>
            <person name="Samejima M."/>
            <person name="Schmutz J."/>
            <person name="Slot J.C."/>
            <person name="St John F."/>
            <person name="Stenlid J."/>
            <person name="Sun H."/>
            <person name="Sun S."/>
            <person name="Syed K."/>
            <person name="Tsang A."/>
            <person name="Wiebenga A."/>
            <person name="Young D."/>
            <person name="Pisabarro A."/>
            <person name="Eastwood D.C."/>
            <person name="Martin F."/>
            <person name="Cullen D."/>
            <person name="Grigoriev I.V."/>
            <person name="Hibbett D.S."/>
        </authorList>
    </citation>
    <scope>NUCLEOTIDE SEQUENCE [LARGE SCALE GENOMIC DNA]</scope>
    <source>
        <strain evidence="7 8">DJM-731 SS1</strain>
    </source>
</reference>
<protein>
    <submittedName>
        <fullName evidence="7">ARM repeat-containing protein</fullName>
    </submittedName>
</protein>
<evidence type="ECO:0000256" key="3">
    <source>
        <dbReference type="ARBA" id="ARBA00022927"/>
    </source>
</evidence>
<keyword evidence="3" id="KW-0653">Protein transport</keyword>
<feature type="domain" description="Clathrin/coatomer adaptor adaptin-like N-terminal" evidence="6">
    <location>
        <begin position="6"/>
        <end position="318"/>
    </location>
</feature>
<keyword evidence="2" id="KW-0813">Transport</keyword>
<sequence>MQAELALIHKGVSLEPALAHAIKLAEGGVTLADKRVGYLFVQEHMRSNHPAALLLVNTIRKDLESGNDARVALALSALIHLPNEDVIPAVQIPLKDLYRHHSSAIQRLALAAAASLGKLDISVLEDVLSIAPNLIQGDDAMVLSSLIDVLNVAVECSSFNNLPIVANLVLQMWNTRTNDNPTAAATLVLKLVQTTGSVLSHPDPPERENLDAYIHHVMADYTTRVDVRSKVLVLQFCRHANLSLTEEVQAMILKPIRAVLAEYHPSSNDLYWVLTCLELLPVQFWSNTLDEAEVKVLVKALNEEDESTRRAALRLFKKADRQILKVHFESLCESTQSERAMEAAGILEENGDGYARRVRQILTRREKTDRRQNRKKGESAQPAKVSEEVVSMVLTALRDRDDSYRSAFTGAILNSIQNHTPGPTLVLIATAISCEYVDEVQMKPEKIAEILCTCLPHATGSLSPSLRDNPLTGILAAIQEAVLIAILRVCANCDVIPATIIETVENIKPSAGRHIQRRCEQFAALCQDRSTLLRLAKSPSSRTLPGFMAQVESHFLPARSLPPSPPQLPSSPGATSRKLRYTPYDSPDRPPLDPFLRSGSNSSARSRSRTPETTEHNPLDRTVTPGELALMMQDANLRSASRSPALVTRKDAQSVSTPSTSYRSDLIALDSPERPNSGMEPFDSESSVSDTVLPEVPASTEAFDELWRQVGVAKEHVMRGWCGDTPQAIVEQLRSKGFDLVSWSNDTSAIRVFLRSEHAYAVLLCREGDDSSCLWILKSLYPVLRTTIRDALQDSG</sequence>
<evidence type="ECO:0000313" key="7">
    <source>
        <dbReference type="EMBL" id="EJU05187.1"/>
    </source>
</evidence>
<evidence type="ECO:0000256" key="1">
    <source>
        <dbReference type="ARBA" id="ARBA00004308"/>
    </source>
</evidence>
<dbReference type="GeneID" id="63684681"/>
<evidence type="ECO:0000256" key="4">
    <source>
        <dbReference type="ARBA" id="ARBA00023136"/>
    </source>
</evidence>
<dbReference type="OrthoDB" id="29308at2759"/>
<dbReference type="STRING" id="1858805.M5GE95"/>
<dbReference type="InterPro" id="IPR016024">
    <property type="entry name" value="ARM-type_fold"/>
</dbReference>
<dbReference type="SUPFAM" id="SSF48371">
    <property type="entry name" value="ARM repeat"/>
    <property type="match status" value="1"/>
</dbReference>
<dbReference type="PANTHER" id="PTHR22780">
    <property type="entry name" value="ADAPTIN, ALPHA/GAMMA/EPSILON"/>
    <property type="match status" value="1"/>
</dbReference>
<dbReference type="InterPro" id="IPR050840">
    <property type="entry name" value="Adaptor_Complx_Large_Subunit"/>
</dbReference>
<comment type="subcellular location">
    <subcellularLocation>
        <location evidence="1">Endomembrane system</location>
    </subcellularLocation>
</comment>
<feature type="compositionally biased region" description="Pro residues" evidence="5">
    <location>
        <begin position="560"/>
        <end position="569"/>
    </location>
</feature>
<evidence type="ECO:0000256" key="2">
    <source>
        <dbReference type="ARBA" id="ARBA00022448"/>
    </source>
</evidence>
<dbReference type="Proteomes" id="UP000030653">
    <property type="component" value="Unassembled WGS sequence"/>
</dbReference>
<dbReference type="InterPro" id="IPR011989">
    <property type="entry name" value="ARM-like"/>
</dbReference>
<evidence type="ECO:0000259" key="6">
    <source>
        <dbReference type="Pfam" id="PF01602"/>
    </source>
</evidence>
<dbReference type="InterPro" id="IPR002553">
    <property type="entry name" value="Clathrin/coatomer_adapt-like_N"/>
</dbReference>
<feature type="compositionally biased region" description="Basic and acidic residues" evidence="5">
    <location>
        <begin position="609"/>
        <end position="619"/>
    </location>
</feature>
<dbReference type="GO" id="GO:0016192">
    <property type="term" value="P:vesicle-mediated transport"/>
    <property type="evidence" value="ECO:0007669"/>
    <property type="project" value="InterPro"/>
</dbReference>
<dbReference type="Gene3D" id="1.25.10.10">
    <property type="entry name" value="Leucine-rich Repeat Variant"/>
    <property type="match status" value="1"/>
</dbReference>
<dbReference type="Pfam" id="PF01602">
    <property type="entry name" value="Adaptin_N"/>
    <property type="match status" value="1"/>
</dbReference>
<dbReference type="HOGENOM" id="CLU_016899_0_0_1"/>
<dbReference type="GO" id="GO:0012505">
    <property type="term" value="C:endomembrane system"/>
    <property type="evidence" value="ECO:0007669"/>
    <property type="project" value="UniProtKB-SubCell"/>
</dbReference>
<gene>
    <name evidence="7" type="ORF">DACRYDRAFT_113373</name>
</gene>
<keyword evidence="4" id="KW-0472">Membrane</keyword>
<proteinExistence type="predicted"/>
<feature type="region of interest" description="Disordered" evidence="5">
    <location>
        <begin position="639"/>
        <end position="690"/>
    </location>
</feature>